<keyword evidence="2" id="KW-1185">Reference proteome</keyword>
<protein>
    <submittedName>
        <fullName evidence="1">2191_t:CDS:1</fullName>
    </submittedName>
</protein>
<evidence type="ECO:0000313" key="2">
    <source>
        <dbReference type="Proteomes" id="UP000789901"/>
    </source>
</evidence>
<name>A0ABN7WMG9_GIGMA</name>
<accession>A0ABN7WMG9</accession>
<feature type="non-terminal residue" evidence="1">
    <location>
        <position position="50"/>
    </location>
</feature>
<reference evidence="1 2" key="1">
    <citation type="submission" date="2021-06" db="EMBL/GenBank/DDBJ databases">
        <authorList>
            <person name="Kallberg Y."/>
            <person name="Tangrot J."/>
            <person name="Rosling A."/>
        </authorList>
    </citation>
    <scope>NUCLEOTIDE SEQUENCE [LARGE SCALE GENOMIC DNA]</scope>
    <source>
        <strain evidence="1 2">120-4 pot B 10/14</strain>
    </source>
</reference>
<organism evidence="1 2">
    <name type="scientific">Gigaspora margarita</name>
    <dbReference type="NCBI Taxonomy" id="4874"/>
    <lineage>
        <taxon>Eukaryota</taxon>
        <taxon>Fungi</taxon>
        <taxon>Fungi incertae sedis</taxon>
        <taxon>Mucoromycota</taxon>
        <taxon>Glomeromycotina</taxon>
        <taxon>Glomeromycetes</taxon>
        <taxon>Diversisporales</taxon>
        <taxon>Gigasporaceae</taxon>
        <taxon>Gigaspora</taxon>
    </lineage>
</organism>
<proteinExistence type="predicted"/>
<feature type="non-terminal residue" evidence="1">
    <location>
        <position position="1"/>
    </location>
</feature>
<comment type="caution">
    <text evidence="1">The sequence shown here is derived from an EMBL/GenBank/DDBJ whole genome shotgun (WGS) entry which is preliminary data.</text>
</comment>
<dbReference type="EMBL" id="CAJVQB010049736">
    <property type="protein sequence ID" value="CAG8834611.1"/>
    <property type="molecule type" value="Genomic_DNA"/>
</dbReference>
<evidence type="ECO:0000313" key="1">
    <source>
        <dbReference type="EMBL" id="CAG8834611.1"/>
    </source>
</evidence>
<dbReference type="Proteomes" id="UP000789901">
    <property type="component" value="Unassembled WGS sequence"/>
</dbReference>
<sequence length="50" mass="5792">MNPPSPQLDQFATHYKLVEYICAIYKTQEYAITVKRSCSDLKGEIKNIEL</sequence>
<gene>
    <name evidence="1" type="ORF">GMARGA_LOCUS32149</name>
</gene>